<dbReference type="SUPFAM" id="SSF52374">
    <property type="entry name" value="Nucleotidylyl transferase"/>
    <property type="match status" value="1"/>
</dbReference>
<sequence length="248" mass="27960">MKETVPTLFLDRRSFKELAQALPLSELRSAVAVAGTTNAEGKSQTDPEELMKYIEAKYRNAKEFESKIIGLEMAIGRRTCRSSNETCQHGTSQWRFDGACSVYDDVIALERSKKDSILLPLLYSQYSRFSYLVLNDAEKTRSIVVEALDHSIETMFVNGIETWAPTLPVKRAVDDFSSPNISKKMHVGHVRSTIIGDTIAPMVEVWQYADLKNNRSTPSTFGYNNMRTSRERQPFTPMLGSVQSSESL</sequence>
<evidence type="ECO:0000256" key="5">
    <source>
        <dbReference type="ARBA" id="ARBA00033033"/>
    </source>
</evidence>
<evidence type="ECO:0000313" key="10">
    <source>
        <dbReference type="Proteomes" id="UP000694005"/>
    </source>
</evidence>
<keyword evidence="1 6" id="KW-0436">Ligase</keyword>
<keyword evidence="3 6" id="KW-0067">ATP-binding</keyword>
<dbReference type="GO" id="GO:0006420">
    <property type="term" value="P:arginyl-tRNA aminoacylation"/>
    <property type="evidence" value="ECO:0007669"/>
    <property type="project" value="InterPro"/>
</dbReference>
<dbReference type="Gramene" id="A05p41610.2_BraZ1">
    <property type="protein sequence ID" value="A05p41610.2_BraZ1.CDS"/>
    <property type="gene ID" value="A05g41610.2_BraZ1"/>
</dbReference>
<proteinExistence type="inferred from homology"/>
<comment type="similarity">
    <text evidence="6">Belongs to the class-I aminoacyl-tRNA synthetase family.</text>
</comment>
<dbReference type="EMBL" id="LS974621">
    <property type="protein sequence ID" value="CAG7877640.1"/>
    <property type="molecule type" value="Genomic_DNA"/>
</dbReference>
<feature type="domain" description="Arginyl-tRNA synthetase catalytic core" evidence="8">
    <location>
        <begin position="170"/>
        <end position="214"/>
    </location>
</feature>
<evidence type="ECO:0000256" key="6">
    <source>
        <dbReference type="RuleBase" id="RU363038"/>
    </source>
</evidence>
<feature type="region of interest" description="Disordered" evidence="7">
    <location>
        <begin position="220"/>
        <end position="248"/>
    </location>
</feature>
<evidence type="ECO:0000256" key="4">
    <source>
        <dbReference type="ARBA" id="ARBA00023146"/>
    </source>
</evidence>
<protein>
    <recommendedName>
        <fullName evidence="5">Arginyl-tRNA synthetase</fullName>
    </recommendedName>
</protein>
<dbReference type="PANTHER" id="PTHR11956:SF5">
    <property type="entry name" value="ARGININE--TRNA LIGASE, CYTOPLASMIC"/>
    <property type="match status" value="1"/>
</dbReference>
<dbReference type="PROSITE" id="PS00178">
    <property type="entry name" value="AA_TRNA_LIGASE_I"/>
    <property type="match status" value="1"/>
</dbReference>
<dbReference type="InterPro" id="IPR001412">
    <property type="entry name" value="aa-tRNA-synth_I_CS"/>
</dbReference>
<gene>
    <name evidence="9" type="ORF">BRAPAZ1V2_A05P41610.2</name>
</gene>
<evidence type="ECO:0000256" key="1">
    <source>
        <dbReference type="ARBA" id="ARBA00022598"/>
    </source>
</evidence>
<reference evidence="9 10" key="1">
    <citation type="submission" date="2021-07" db="EMBL/GenBank/DDBJ databases">
        <authorList>
            <consortium name="Genoscope - CEA"/>
            <person name="William W."/>
        </authorList>
    </citation>
    <scope>NUCLEOTIDE SEQUENCE [LARGE SCALE GENOMIC DNA]</scope>
</reference>
<evidence type="ECO:0000256" key="2">
    <source>
        <dbReference type="ARBA" id="ARBA00022741"/>
    </source>
</evidence>
<keyword evidence="4 6" id="KW-0030">Aminoacyl-tRNA synthetase</keyword>
<dbReference type="PRINTS" id="PR01038">
    <property type="entry name" value="TRNASYNTHARG"/>
</dbReference>
<evidence type="ECO:0000256" key="3">
    <source>
        <dbReference type="ARBA" id="ARBA00022840"/>
    </source>
</evidence>
<evidence type="ECO:0000313" key="9">
    <source>
        <dbReference type="EMBL" id="CAG7877640.1"/>
    </source>
</evidence>
<dbReference type="PANTHER" id="PTHR11956">
    <property type="entry name" value="ARGINYL-TRNA SYNTHETASE"/>
    <property type="match status" value="1"/>
</dbReference>
<name>A0A8D9DHY6_BRACM</name>
<dbReference type="GO" id="GO:0005524">
    <property type="term" value="F:ATP binding"/>
    <property type="evidence" value="ECO:0007669"/>
    <property type="project" value="UniProtKB-KW"/>
</dbReference>
<keyword evidence="2 6" id="KW-0547">Nucleotide-binding</keyword>
<dbReference type="GO" id="GO:0004814">
    <property type="term" value="F:arginine-tRNA ligase activity"/>
    <property type="evidence" value="ECO:0007669"/>
    <property type="project" value="InterPro"/>
</dbReference>
<dbReference type="InterPro" id="IPR001278">
    <property type="entry name" value="Arg-tRNA-ligase"/>
</dbReference>
<accession>A0A8D9DHY6</accession>
<dbReference type="Proteomes" id="UP000694005">
    <property type="component" value="Chromosome A05"/>
</dbReference>
<dbReference type="Gene3D" id="3.40.50.620">
    <property type="entry name" value="HUPs"/>
    <property type="match status" value="1"/>
</dbReference>
<dbReference type="GO" id="GO:0009791">
    <property type="term" value="P:post-embryonic development"/>
    <property type="evidence" value="ECO:0007669"/>
    <property type="project" value="UniProtKB-ARBA"/>
</dbReference>
<dbReference type="Pfam" id="PF00750">
    <property type="entry name" value="tRNA-synt_1d"/>
    <property type="match status" value="1"/>
</dbReference>
<keyword evidence="6" id="KW-0648">Protein biosynthesis</keyword>
<dbReference type="GO" id="GO:0048608">
    <property type="term" value="P:reproductive structure development"/>
    <property type="evidence" value="ECO:0007669"/>
    <property type="project" value="UniProtKB-ARBA"/>
</dbReference>
<evidence type="ECO:0000259" key="8">
    <source>
        <dbReference type="Pfam" id="PF00750"/>
    </source>
</evidence>
<dbReference type="InterPro" id="IPR035684">
    <property type="entry name" value="ArgRS_core"/>
</dbReference>
<organism evidence="9 10">
    <name type="scientific">Brassica campestris</name>
    <name type="common">Field mustard</name>
    <dbReference type="NCBI Taxonomy" id="3711"/>
    <lineage>
        <taxon>Eukaryota</taxon>
        <taxon>Viridiplantae</taxon>
        <taxon>Streptophyta</taxon>
        <taxon>Embryophyta</taxon>
        <taxon>Tracheophyta</taxon>
        <taxon>Spermatophyta</taxon>
        <taxon>Magnoliopsida</taxon>
        <taxon>eudicotyledons</taxon>
        <taxon>Gunneridae</taxon>
        <taxon>Pentapetalae</taxon>
        <taxon>rosids</taxon>
        <taxon>malvids</taxon>
        <taxon>Brassicales</taxon>
        <taxon>Brassicaceae</taxon>
        <taxon>Brassiceae</taxon>
        <taxon>Brassica</taxon>
    </lineage>
</organism>
<dbReference type="InterPro" id="IPR014729">
    <property type="entry name" value="Rossmann-like_a/b/a_fold"/>
</dbReference>
<dbReference type="AlphaFoldDB" id="A0A8D9DHY6"/>
<evidence type="ECO:0000256" key="7">
    <source>
        <dbReference type="SAM" id="MobiDB-lite"/>
    </source>
</evidence>